<gene>
    <name evidence="2" type="ORF">Tco_1031107</name>
</gene>
<dbReference type="Proteomes" id="UP001151760">
    <property type="component" value="Unassembled WGS sequence"/>
</dbReference>
<dbReference type="EMBL" id="BQNB010018200">
    <property type="protein sequence ID" value="GJT71821.1"/>
    <property type="molecule type" value="Genomic_DNA"/>
</dbReference>
<name>A0ABQ5G825_9ASTR</name>
<feature type="compositionally biased region" description="Basic and acidic residues" evidence="1">
    <location>
        <begin position="326"/>
        <end position="342"/>
    </location>
</feature>
<evidence type="ECO:0000313" key="3">
    <source>
        <dbReference type="Proteomes" id="UP001151760"/>
    </source>
</evidence>
<sequence>MPRQLGDHEEGSALRNFRESELLFEHGASQLLRFSFPPNLALTAIPNILNSTGGSVERNSTSTNTIRNIVIRKHVEDLQLGVKSYQTKLNLEQPNWDASDFLFKEDYTIVNKPRAVIYRDKDDNKKMMRIDEVHKFSDGTLMRIRDKLDFMVKDFRLFKFNKGMETRKWTEDDKRRSEDFIEDNLKMEMEMEIPKQRWPDPLQDDVRLCLGDDLKKAQDHNQRQVKDESKDHYPKLSELVGCNKDDDGIRIEWIKLVGLVVNGIRLVLVASEVGAAVVASPAGVLELDTHSSSKADPSESSLPLVSIAPMVSPFLCSDDSESDTEMPERHVSSTRHDAMLAR</sequence>
<reference evidence="2" key="2">
    <citation type="submission" date="2022-01" db="EMBL/GenBank/DDBJ databases">
        <authorList>
            <person name="Yamashiro T."/>
            <person name="Shiraishi A."/>
            <person name="Satake H."/>
            <person name="Nakayama K."/>
        </authorList>
    </citation>
    <scope>NUCLEOTIDE SEQUENCE</scope>
</reference>
<accession>A0ABQ5G825</accession>
<proteinExistence type="predicted"/>
<evidence type="ECO:0000313" key="2">
    <source>
        <dbReference type="EMBL" id="GJT71821.1"/>
    </source>
</evidence>
<comment type="caution">
    <text evidence="2">The sequence shown here is derived from an EMBL/GenBank/DDBJ whole genome shotgun (WGS) entry which is preliminary data.</text>
</comment>
<organism evidence="2 3">
    <name type="scientific">Tanacetum coccineum</name>
    <dbReference type="NCBI Taxonomy" id="301880"/>
    <lineage>
        <taxon>Eukaryota</taxon>
        <taxon>Viridiplantae</taxon>
        <taxon>Streptophyta</taxon>
        <taxon>Embryophyta</taxon>
        <taxon>Tracheophyta</taxon>
        <taxon>Spermatophyta</taxon>
        <taxon>Magnoliopsida</taxon>
        <taxon>eudicotyledons</taxon>
        <taxon>Gunneridae</taxon>
        <taxon>Pentapetalae</taxon>
        <taxon>asterids</taxon>
        <taxon>campanulids</taxon>
        <taxon>Asterales</taxon>
        <taxon>Asteraceae</taxon>
        <taxon>Asteroideae</taxon>
        <taxon>Anthemideae</taxon>
        <taxon>Anthemidinae</taxon>
        <taxon>Tanacetum</taxon>
    </lineage>
</organism>
<feature type="region of interest" description="Disordered" evidence="1">
    <location>
        <begin position="316"/>
        <end position="342"/>
    </location>
</feature>
<evidence type="ECO:0000256" key="1">
    <source>
        <dbReference type="SAM" id="MobiDB-lite"/>
    </source>
</evidence>
<reference evidence="2" key="1">
    <citation type="journal article" date="2022" name="Int. J. Mol. Sci.">
        <title>Draft Genome of Tanacetum Coccineum: Genomic Comparison of Closely Related Tanacetum-Family Plants.</title>
        <authorList>
            <person name="Yamashiro T."/>
            <person name="Shiraishi A."/>
            <person name="Nakayama K."/>
            <person name="Satake H."/>
        </authorList>
    </citation>
    <scope>NUCLEOTIDE SEQUENCE</scope>
</reference>
<protein>
    <submittedName>
        <fullName evidence="2">Uncharacterized protein</fullName>
    </submittedName>
</protein>
<keyword evidence="3" id="KW-1185">Reference proteome</keyword>